<evidence type="ECO:0000313" key="3">
    <source>
        <dbReference type="Proteomes" id="UP000054560"/>
    </source>
</evidence>
<accession>A0A0L0F5Q8</accession>
<dbReference type="EMBL" id="KQ248707">
    <property type="protein sequence ID" value="KNC71488.1"/>
    <property type="molecule type" value="Genomic_DNA"/>
</dbReference>
<proteinExistence type="predicted"/>
<dbReference type="Proteomes" id="UP000054560">
    <property type="component" value="Unassembled WGS sequence"/>
</dbReference>
<dbReference type="AlphaFoldDB" id="A0A0L0F5Q8"/>
<evidence type="ECO:0000313" key="2">
    <source>
        <dbReference type="EMBL" id="KNC71488.1"/>
    </source>
</evidence>
<feature type="non-terminal residue" evidence="2">
    <location>
        <position position="138"/>
    </location>
</feature>
<protein>
    <recommendedName>
        <fullName evidence="1">Vacuolar protein sorting-associated protein 13 VPS13 adaptor binding domain-containing protein</fullName>
    </recommendedName>
</protein>
<dbReference type="GeneID" id="25916475"/>
<evidence type="ECO:0000259" key="1">
    <source>
        <dbReference type="Pfam" id="PF25036"/>
    </source>
</evidence>
<organism evidence="2 3">
    <name type="scientific">Sphaeroforma arctica JP610</name>
    <dbReference type="NCBI Taxonomy" id="667725"/>
    <lineage>
        <taxon>Eukaryota</taxon>
        <taxon>Ichthyosporea</taxon>
        <taxon>Ichthyophonida</taxon>
        <taxon>Sphaeroforma</taxon>
    </lineage>
</organism>
<feature type="domain" description="Vacuolar protein sorting-associated protein 13 VPS13 adaptor binding" evidence="1">
    <location>
        <begin position="39"/>
        <end position="98"/>
    </location>
</feature>
<dbReference type="OrthoDB" id="428159at2759"/>
<name>A0A0L0F5Q8_9EUKA</name>
<sequence>MRQALTDGPGGGASDRIDTEIIRLKATDANGAVINFVLQCTLDHGVRNMRIYCPYWVVNRTGLPLLFEDSSVKSVVKPQPVTVPSESSLPALFSYVSHTKEPFQTGINEHTARMRVIIDQEHPMQQGADGAEDAGEKG</sequence>
<gene>
    <name evidence="2" type="ORF">SARC_15971</name>
</gene>
<reference evidence="2 3" key="1">
    <citation type="submission" date="2011-02" db="EMBL/GenBank/DDBJ databases">
        <title>The Genome Sequence of Sphaeroforma arctica JP610.</title>
        <authorList>
            <consortium name="The Broad Institute Genome Sequencing Platform"/>
            <person name="Russ C."/>
            <person name="Cuomo C."/>
            <person name="Young S.K."/>
            <person name="Zeng Q."/>
            <person name="Gargeya S."/>
            <person name="Alvarado L."/>
            <person name="Berlin A."/>
            <person name="Chapman S.B."/>
            <person name="Chen Z."/>
            <person name="Freedman E."/>
            <person name="Gellesch M."/>
            <person name="Goldberg J."/>
            <person name="Griggs A."/>
            <person name="Gujja S."/>
            <person name="Heilman E."/>
            <person name="Heiman D."/>
            <person name="Howarth C."/>
            <person name="Mehta T."/>
            <person name="Neiman D."/>
            <person name="Pearson M."/>
            <person name="Roberts A."/>
            <person name="Saif S."/>
            <person name="Shea T."/>
            <person name="Shenoy N."/>
            <person name="Sisk P."/>
            <person name="Stolte C."/>
            <person name="Sykes S."/>
            <person name="White J."/>
            <person name="Yandava C."/>
            <person name="Burger G."/>
            <person name="Gray M.W."/>
            <person name="Holland P.W.H."/>
            <person name="King N."/>
            <person name="Lang F.B.F."/>
            <person name="Roger A.J."/>
            <person name="Ruiz-Trillo I."/>
            <person name="Haas B."/>
            <person name="Nusbaum C."/>
            <person name="Birren B."/>
        </authorList>
    </citation>
    <scope>NUCLEOTIDE SEQUENCE [LARGE SCALE GENOMIC DNA]</scope>
    <source>
        <strain evidence="2 3">JP610</strain>
    </source>
</reference>
<dbReference type="RefSeq" id="XP_014145390.1">
    <property type="nucleotide sequence ID" value="XM_014289915.1"/>
</dbReference>
<dbReference type="InterPro" id="IPR009543">
    <property type="entry name" value="VPS13_VAB"/>
</dbReference>
<keyword evidence="3" id="KW-1185">Reference proteome</keyword>
<dbReference type="Pfam" id="PF25036">
    <property type="entry name" value="VPS13_VAB"/>
    <property type="match status" value="1"/>
</dbReference>